<keyword evidence="3" id="KW-1003">Cell membrane</keyword>
<evidence type="ECO:0000313" key="9">
    <source>
        <dbReference type="EMBL" id="SHK09203.1"/>
    </source>
</evidence>
<feature type="transmembrane region" description="Helical" evidence="7">
    <location>
        <begin position="155"/>
        <end position="177"/>
    </location>
</feature>
<dbReference type="Proteomes" id="UP000184386">
    <property type="component" value="Unassembled WGS sequence"/>
</dbReference>
<gene>
    <name evidence="9" type="ORF">SAMN02745136_01659</name>
</gene>
<evidence type="ECO:0000256" key="2">
    <source>
        <dbReference type="ARBA" id="ARBA00004936"/>
    </source>
</evidence>
<keyword evidence="6 7" id="KW-0472">Membrane</keyword>
<comment type="subcellular location">
    <subcellularLocation>
        <location evidence="1">Cell membrane</location>
        <topology evidence="1">Multi-pass membrane protein</topology>
    </subcellularLocation>
</comment>
<organism evidence="9 10">
    <name type="scientific">Anaerocolumna jejuensis DSM 15929</name>
    <dbReference type="NCBI Taxonomy" id="1121322"/>
    <lineage>
        <taxon>Bacteria</taxon>
        <taxon>Bacillati</taxon>
        <taxon>Bacillota</taxon>
        <taxon>Clostridia</taxon>
        <taxon>Lachnospirales</taxon>
        <taxon>Lachnospiraceae</taxon>
        <taxon>Anaerocolumna</taxon>
    </lineage>
</organism>
<evidence type="ECO:0000256" key="7">
    <source>
        <dbReference type="SAM" id="Phobius"/>
    </source>
</evidence>
<dbReference type="GO" id="GO:0016740">
    <property type="term" value="F:transferase activity"/>
    <property type="evidence" value="ECO:0007669"/>
    <property type="project" value="UniProtKB-KW"/>
</dbReference>
<dbReference type="InterPro" id="IPR050448">
    <property type="entry name" value="OpgB/LTA_synthase_biosynth"/>
</dbReference>
<dbReference type="CDD" id="cd16015">
    <property type="entry name" value="LTA_synthase"/>
    <property type="match status" value="1"/>
</dbReference>
<accession>A0A1M6PMQ8</accession>
<dbReference type="AlphaFoldDB" id="A0A1M6PMQ8"/>
<evidence type="ECO:0000256" key="1">
    <source>
        <dbReference type="ARBA" id="ARBA00004651"/>
    </source>
</evidence>
<comment type="pathway">
    <text evidence="2">Cell wall biogenesis; lipoteichoic acid biosynthesis.</text>
</comment>
<dbReference type="SUPFAM" id="SSF53649">
    <property type="entry name" value="Alkaline phosphatase-like"/>
    <property type="match status" value="1"/>
</dbReference>
<evidence type="ECO:0000256" key="6">
    <source>
        <dbReference type="ARBA" id="ARBA00023136"/>
    </source>
</evidence>
<dbReference type="OrthoDB" id="243547at2"/>
<name>A0A1M6PMQ8_9FIRM</name>
<dbReference type="STRING" id="1121322.SAMN02745136_01659"/>
<keyword evidence="10" id="KW-1185">Reference proteome</keyword>
<sequence>MKNIGQADKKIYQNIIYPVAGTVLTALLLTAVIESLSRKSLYQALLFLWQEPLLFFLNFSVILITLSVTLLTARRRFFYLLITGAWLILGIVNRVVQCFRLTPVSAMDFYQVKEVIRSLPMYMNTIGLIFIGILVLAVIAFLILLWRRLKVSKRLIIAPLSLLAFSSFLFAFLFFAATRDNILQKNFDNLRDAYLEYGFAYCFSNSIFERGIDKPKDYSAKRMEEVLKHVEGEPDKLYTGKKAEVEKPNIIMVQLESFFDVNYFKNYTFSENPIPNFTRLKENCPSGFLKVPVYGAGTVNTEFEIITGMSMQFFGTGEYPYRTVLRSKTCESVPFNLGRDGYHSYVIHNNTATFYNRNDVFPRLGFDYFDSCEYMNGLSYNKIGWAKDNVLTGEILKALNSDAERDYIYTITVQSHGIYPAGSEDGRGIKVSPASQNIQYPDELYKSLSDYVSSMEYYVNQLKETDQFVGALTESLSKYKEPTVVVFYGDHLPPLSLEQKDITNDRHSTEYVIWSNFPMEKTRYDLPAYQLSAYVFNRFGMEDGILTKFHQRCFEDENYKEELKLLQYDMLYGKKYVFDKKDPNGKKDMAMGIYQPEIQKVTKEGDSLLITGSGFTECSMVIAGGKRCKTEFLSDTALRIPDSNLEGKQILVEQLAGKKSVLGKSKAFQYQSVKNDK</sequence>
<dbReference type="InterPro" id="IPR000917">
    <property type="entry name" value="Sulfatase_N"/>
</dbReference>
<keyword evidence="9" id="KW-0808">Transferase</keyword>
<feature type="transmembrane region" description="Helical" evidence="7">
    <location>
        <begin position="12"/>
        <end position="33"/>
    </location>
</feature>
<dbReference type="InterPro" id="IPR017850">
    <property type="entry name" value="Alkaline_phosphatase_core_sf"/>
</dbReference>
<dbReference type="GO" id="GO:0005886">
    <property type="term" value="C:plasma membrane"/>
    <property type="evidence" value="ECO:0007669"/>
    <property type="project" value="UniProtKB-SubCell"/>
</dbReference>
<protein>
    <submittedName>
        <fullName evidence="9">Phosphoglycerol transferase MdoB</fullName>
    </submittedName>
</protein>
<feature type="transmembrane region" description="Helical" evidence="7">
    <location>
        <begin position="122"/>
        <end position="146"/>
    </location>
</feature>
<evidence type="ECO:0000256" key="4">
    <source>
        <dbReference type="ARBA" id="ARBA00022692"/>
    </source>
</evidence>
<keyword evidence="4 7" id="KW-0812">Transmembrane</keyword>
<evidence type="ECO:0000313" key="10">
    <source>
        <dbReference type="Proteomes" id="UP000184386"/>
    </source>
</evidence>
<proteinExistence type="predicted"/>
<dbReference type="Gene3D" id="3.40.720.10">
    <property type="entry name" value="Alkaline Phosphatase, subunit A"/>
    <property type="match status" value="1"/>
</dbReference>
<feature type="transmembrane region" description="Helical" evidence="7">
    <location>
        <begin position="53"/>
        <end position="71"/>
    </location>
</feature>
<dbReference type="PANTHER" id="PTHR47371">
    <property type="entry name" value="LIPOTEICHOIC ACID SYNTHASE"/>
    <property type="match status" value="1"/>
</dbReference>
<reference evidence="9 10" key="1">
    <citation type="submission" date="2016-11" db="EMBL/GenBank/DDBJ databases">
        <authorList>
            <person name="Jaros S."/>
            <person name="Januszkiewicz K."/>
            <person name="Wedrychowicz H."/>
        </authorList>
    </citation>
    <scope>NUCLEOTIDE SEQUENCE [LARGE SCALE GENOMIC DNA]</scope>
    <source>
        <strain evidence="9 10">DSM 15929</strain>
    </source>
</reference>
<evidence type="ECO:0000256" key="3">
    <source>
        <dbReference type="ARBA" id="ARBA00022475"/>
    </source>
</evidence>
<dbReference type="EMBL" id="FRAC01000009">
    <property type="protein sequence ID" value="SHK09203.1"/>
    <property type="molecule type" value="Genomic_DNA"/>
</dbReference>
<dbReference type="Pfam" id="PF00884">
    <property type="entry name" value="Sulfatase"/>
    <property type="match status" value="1"/>
</dbReference>
<dbReference type="PANTHER" id="PTHR47371:SF3">
    <property type="entry name" value="PHOSPHOGLYCEROL TRANSFERASE I"/>
    <property type="match status" value="1"/>
</dbReference>
<evidence type="ECO:0000259" key="8">
    <source>
        <dbReference type="Pfam" id="PF00884"/>
    </source>
</evidence>
<feature type="domain" description="Sulfatase N-terminal" evidence="8">
    <location>
        <begin position="248"/>
        <end position="517"/>
    </location>
</feature>
<evidence type="ECO:0000256" key="5">
    <source>
        <dbReference type="ARBA" id="ARBA00022989"/>
    </source>
</evidence>
<dbReference type="RefSeq" id="WP_073274737.1">
    <property type="nucleotide sequence ID" value="NZ_FRAC01000009.1"/>
</dbReference>
<keyword evidence="5 7" id="KW-1133">Transmembrane helix</keyword>
<feature type="transmembrane region" description="Helical" evidence="7">
    <location>
        <begin position="78"/>
        <end position="102"/>
    </location>
</feature>